<dbReference type="InterPro" id="IPR025736">
    <property type="entry name" value="PucR_C-HTH_dom"/>
</dbReference>
<feature type="domain" description="PucR C-terminal helix-turn-helix" evidence="2">
    <location>
        <begin position="435"/>
        <end position="493"/>
    </location>
</feature>
<accession>A0A9W6R5T5</accession>
<dbReference type="Pfam" id="PF13556">
    <property type="entry name" value="HTH_30"/>
    <property type="match status" value="1"/>
</dbReference>
<gene>
    <name evidence="3" type="primary">pucR</name>
    <name evidence="3" type="ORF">Atai01_62480</name>
</gene>
<reference evidence="3" key="1">
    <citation type="submission" date="2023-03" db="EMBL/GenBank/DDBJ databases">
        <title>Amycolatopsis taiwanensis NBRC 103393.</title>
        <authorList>
            <person name="Ichikawa N."/>
            <person name="Sato H."/>
            <person name="Tonouchi N."/>
        </authorList>
    </citation>
    <scope>NUCLEOTIDE SEQUENCE</scope>
    <source>
        <strain evidence="3">NBRC 103393</strain>
    </source>
</reference>
<feature type="domain" description="Purine catabolism PurC-like" evidence="1">
    <location>
        <begin position="8"/>
        <end position="119"/>
    </location>
</feature>
<dbReference type="InterPro" id="IPR042070">
    <property type="entry name" value="PucR_C-HTH_sf"/>
</dbReference>
<dbReference type="Pfam" id="PF07905">
    <property type="entry name" value="PucR"/>
    <property type="match status" value="1"/>
</dbReference>
<keyword evidence="4" id="KW-1185">Reference proteome</keyword>
<dbReference type="PANTHER" id="PTHR33744:SF1">
    <property type="entry name" value="DNA-BINDING TRANSCRIPTIONAL ACTIVATOR ADER"/>
    <property type="match status" value="1"/>
</dbReference>
<sequence length="497" mass="53380">MAWTLADLLDTAELSLVLRSGNKATPVRWTHVSDLPDPTPYLDRDWLLLTTGLTLTAEEDCTAYVQRLSRAGIAALGFGVGLVHPAVPDGLVAAAHRFGLPLIEVPEQTRFSDVLRVMIEDRVRADLQGRLRSVMDQQRQLIAAAEARLSRRAVVSLLARHLGAWAMVLTPDGRFLVGAPETAGHHAELVGMELRKGPAGLRAFEVAGKRVVLFPFGTTERSRAWLAVGRAEPLSVLESGLVETAITLLQLDSARSIELLDAERRERRIVLDLLLAGRELLAERASETLGLPFPDGDLRIALLEEAGDGTTLLGLLENDRSLQVVSALVAPEPHGRAAVVVPDVEGVLEVLQGVLSQVAGGRGVVSEPIEITGIPQAWRRLGTLINAVAAGASTRLAVAGDVAAEGLLAHLDTADVRGWADALLSPLEPSGRIDLIGTLRTYLVHNCNSESAAATLGIHRRTLGYRLDRAEEALGRSLADPALRAELWIALRLRDIG</sequence>
<evidence type="ECO:0000313" key="3">
    <source>
        <dbReference type="EMBL" id="GLY69629.1"/>
    </source>
</evidence>
<dbReference type="InterPro" id="IPR051448">
    <property type="entry name" value="CdaR-like_regulators"/>
</dbReference>
<evidence type="ECO:0000259" key="2">
    <source>
        <dbReference type="Pfam" id="PF13556"/>
    </source>
</evidence>
<evidence type="ECO:0000259" key="1">
    <source>
        <dbReference type="Pfam" id="PF07905"/>
    </source>
</evidence>
<dbReference type="AlphaFoldDB" id="A0A9W6R5T5"/>
<dbReference type="Proteomes" id="UP001165136">
    <property type="component" value="Unassembled WGS sequence"/>
</dbReference>
<protein>
    <submittedName>
        <fullName evidence="3">PucR family transcriptional regulator</fullName>
    </submittedName>
</protein>
<dbReference type="Gene3D" id="1.10.10.2840">
    <property type="entry name" value="PucR C-terminal helix-turn-helix domain"/>
    <property type="match status" value="1"/>
</dbReference>
<evidence type="ECO:0000313" key="4">
    <source>
        <dbReference type="Proteomes" id="UP001165136"/>
    </source>
</evidence>
<dbReference type="PANTHER" id="PTHR33744">
    <property type="entry name" value="CARBOHYDRATE DIACID REGULATOR"/>
    <property type="match status" value="1"/>
</dbReference>
<dbReference type="InterPro" id="IPR012914">
    <property type="entry name" value="PucR_dom"/>
</dbReference>
<proteinExistence type="predicted"/>
<comment type="caution">
    <text evidence="3">The sequence shown here is derived from an EMBL/GenBank/DDBJ whole genome shotgun (WGS) entry which is preliminary data.</text>
</comment>
<name>A0A9W6R5T5_9PSEU</name>
<organism evidence="3 4">
    <name type="scientific">Amycolatopsis taiwanensis</name>
    <dbReference type="NCBI Taxonomy" id="342230"/>
    <lineage>
        <taxon>Bacteria</taxon>
        <taxon>Bacillati</taxon>
        <taxon>Actinomycetota</taxon>
        <taxon>Actinomycetes</taxon>
        <taxon>Pseudonocardiales</taxon>
        <taxon>Pseudonocardiaceae</taxon>
        <taxon>Amycolatopsis</taxon>
    </lineage>
</organism>
<dbReference type="EMBL" id="BSTI01000017">
    <property type="protein sequence ID" value="GLY69629.1"/>
    <property type="molecule type" value="Genomic_DNA"/>
</dbReference>
<dbReference type="RefSeq" id="WP_211246580.1">
    <property type="nucleotide sequence ID" value="NZ_BSTI01000017.1"/>
</dbReference>